<sequence length="529" mass="58738">MHSLGKLPDSGAGTAVTSPGIRSWRRNCYRMYGCNVEELRAWRREHESALRSARRLQQLISKRLLHEDTLSDEGQVGTDVETAAPFTDEEVSQLLRNIQRGTEARARSLRRLRQGLQHRETQQKFIRLEGSMRVLIRLFTSNLTDLQMDAAHCLHELSHSSDPDVAEACLPATSYLLTYLSGHSIPLMELCLYTLGNLVVEMKAVKQQLLPQGIIPVLASCIQEGVGYVLSQLLQSREAPTEIIPLILDSTIPKDMLRLVCSNLEEGMGAAVEFAWGLHYIICSRVNNSLLISQNIIPSLVHLLLELASMISATSADGLEVFICPVVRCVANLLAEDEVDSSQLLGEEERLLRALSVFIQFFLHEQLFIVQECLWLINNLTADSTTSCSAMLSLDLFPSLLQLLYSHQTVSLMVLTLLCNVAAKGAAYCQTLHQKAVLPSLIGTLALPDSQVVGQVLELLNLLFLHWPETIADFVGQSGLQALQQHENDLQLKDQIKALIQRISQPTALPQDCSLGGSTEELQFTCLKI</sequence>
<dbReference type="InterPro" id="IPR000225">
    <property type="entry name" value="Armadillo"/>
</dbReference>
<evidence type="ECO:0000313" key="2">
    <source>
        <dbReference type="Proteomes" id="UP000826234"/>
    </source>
</evidence>
<proteinExistence type="predicted"/>
<dbReference type="SMART" id="SM00185">
    <property type="entry name" value="ARM"/>
    <property type="match status" value="4"/>
</dbReference>
<evidence type="ECO:0008006" key="3">
    <source>
        <dbReference type="Google" id="ProtNLM"/>
    </source>
</evidence>
<keyword evidence="2" id="KW-1185">Reference proteome</keyword>
<gene>
    <name evidence="1" type="ORF">JD844_017069</name>
</gene>
<organism evidence="1 2">
    <name type="scientific">Phrynosoma platyrhinos</name>
    <name type="common">Desert horned lizard</name>
    <dbReference type="NCBI Taxonomy" id="52577"/>
    <lineage>
        <taxon>Eukaryota</taxon>
        <taxon>Metazoa</taxon>
        <taxon>Chordata</taxon>
        <taxon>Craniata</taxon>
        <taxon>Vertebrata</taxon>
        <taxon>Euteleostomi</taxon>
        <taxon>Lepidosauria</taxon>
        <taxon>Squamata</taxon>
        <taxon>Bifurcata</taxon>
        <taxon>Unidentata</taxon>
        <taxon>Episquamata</taxon>
        <taxon>Toxicofera</taxon>
        <taxon>Iguania</taxon>
        <taxon>Phrynosomatidae</taxon>
        <taxon>Phrynosomatinae</taxon>
        <taxon>Phrynosoma</taxon>
    </lineage>
</organism>
<accession>A0ABQ7SL99</accession>
<dbReference type="SUPFAM" id="SSF48371">
    <property type="entry name" value="ARM repeat"/>
    <property type="match status" value="1"/>
</dbReference>
<dbReference type="PANTHER" id="PTHR16356:SF1">
    <property type="entry name" value="TRANSMEMBRANE AND COILED-COIL DOMAIN-CONTAINING PROTEIN 6"/>
    <property type="match status" value="1"/>
</dbReference>
<dbReference type="PANTHER" id="PTHR16356">
    <property type="entry name" value="TRANSMEMBRANE AND COILED-COIL DOMAIN-CONTAINING PROTEIN 6 TMCO6"/>
    <property type="match status" value="1"/>
</dbReference>
<name>A0ABQ7SL99_PHRPL</name>
<protein>
    <recommendedName>
        <fullName evidence="3">Transmembrane and coiled-coil domain-containing protein 6</fullName>
    </recommendedName>
</protein>
<reference evidence="1 2" key="1">
    <citation type="journal article" date="2022" name="Gigascience">
        <title>A chromosome-level genome assembly and annotation of the desert horned lizard, Phrynosoma platyrhinos, provides insight into chromosomal rearrangements among reptiles.</title>
        <authorList>
            <person name="Koochekian N."/>
            <person name="Ascanio A."/>
            <person name="Farleigh K."/>
            <person name="Card D.C."/>
            <person name="Schield D.R."/>
            <person name="Castoe T.A."/>
            <person name="Jezkova T."/>
        </authorList>
    </citation>
    <scope>NUCLEOTIDE SEQUENCE [LARGE SCALE GENOMIC DNA]</scope>
    <source>
        <strain evidence="1">NK-2021</strain>
    </source>
</reference>
<dbReference type="EMBL" id="JAIPUX010005289">
    <property type="protein sequence ID" value="KAH0618088.1"/>
    <property type="molecule type" value="Genomic_DNA"/>
</dbReference>
<dbReference type="Gene3D" id="1.25.10.10">
    <property type="entry name" value="Leucine-rich Repeat Variant"/>
    <property type="match status" value="2"/>
</dbReference>
<comment type="caution">
    <text evidence="1">The sequence shown here is derived from an EMBL/GenBank/DDBJ whole genome shotgun (WGS) entry which is preliminary data.</text>
</comment>
<dbReference type="Proteomes" id="UP000826234">
    <property type="component" value="Unassembled WGS sequence"/>
</dbReference>
<evidence type="ECO:0000313" key="1">
    <source>
        <dbReference type="EMBL" id="KAH0618088.1"/>
    </source>
</evidence>
<dbReference type="InterPro" id="IPR011989">
    <property type="entry name" value="ARM-like"/>
</dbReference>
<dbReference type="InterPro" id="IPR016024">
    <property type="entry name" value="ARM-type_fold"/>
</dbReference>